<proteinExistence type="predicted"/>
<dbReference type="AlphaFoldDB" id="A0A6J4RUI4"/>
<organism evidence="2">
    <name type="scientific">uncultured Rubrobacteraceae bacterium</name>
    <dbReference type="NCBI Taxonomy" id="349277"/>
    <lineage>
        <taxon>Bacteria</taxon>
        <taxon>Bacillati</taxon>
        <taxon>Actinomycetota</taxon>
        <taxon>Rubrobacteria</taxon>
        <taxon>Rubrobacterales</taxon>
        <taxon>Rubrobacteraceae</taxon>
        <taxon>environmental samples</taxon>
    </lineage>
</organism>
<reference evidence="2" key="1">
    <citation type="submission" date="2020-02" db="EMBL/GenBank/DDBJ databases">
        <authorList>
            <person name="Meier V. D."/>
        </authorList>
    </citation>
    <scope>NUCLEOTIDE SEQUENCE</scope>
    <source>
        <strain evidence="2">AVDCRST_MAG25</strain>
    </source>
</reference>
<gene>
    <name evidence="2" type="ORF">AVDCRST_MAG25-2821</name>
</gene>
<dbReference type="InterPro" id="IPR037914">
    <property type="entry name" value="SpoVT-AbrB_sf"/>
</dbReference>
<dbReference type="EMBL" id="CADCVI010000187">
    <property type="protein sequence ID" value="CAA9481890.1"/>
    <property type="molecule type" value="Genomic_DNA"/>
</dbReference>
<dbReference type="Pfam" id="PF04014">
    <property type="entry name" value="MazE_antitoxin"/>
    <property type="match status" value="1"/>
</dbReference>
<accession>A0A6J4RUI4</accession>
<dbReference type="Gene3D" id="2.10.260.10">
    <property type="match status" value="1"/>
</dbReference>
<evidence type="ECO:0000259" key="1">
    <source>
        <dbReference type="SMART" id="SM00966"/>
    </source>
</evidence>
<dbReference type="InterPro" id="IPR007159">
    <property type="entry name" value="SpoVT-AbrB_dom"/>
</dbReference>
<dbReference type="NCBIfam" id="TIGR01439">
    <property type="entry name" value="lp_hng_hel_AbrB"/>
    <property type="match status" value="1"/>
</dbReference>
<feature type="domain" description="SpoVT-AbrB" evidence="1">
    <location>
        <begin position="8"/>
        <end position="53"/>
    </location>
</feature>
<sequence length="101" mass="10724">METGSLTSKVGKRGAVVIPAPLRRRFGIEEGTLVVAEATEEGVLIRPAIAVPVEVYSPERKARLLLENAVDASDYARAAAVVREEFGLDPDLLGTGPPETP</sequence>
<evidence type="ECO:0000313" key="2">
    <source>
        <dbReference type="EMBL" id="CAA9481890.1"/>
    </source>
</evidence>
<dbReference type="SMART" id="SM00966">
    <property type="entry name" value="SpoVT_AbrB"/>
    <property type="match status" value="1"/>
</dbReference>
<dbReference type="GO" id="GO:0003677">
    <property type="term" value="F:DNA binding"/>
    <property type="evidence" value="ECO:0007669"/>
    <property type="project" value="InterPro"/>
</dbReference>
<protein>
    <recommendedName>
        <fullName evidence="1">SpoVT-AbrB domain-containing protein</fullName>
    </recommendedName>
</protein>
<name>A0A6J4RUI4_9ACTN</name>
<dbReference type="SUPFAM" id="SSF89447">
    <property type="entry name" value="AbrB/MazE/MraZ-like"/>
    <property type="match status" value="1"/>
</dbReference>